<name>A0A7W7ZRL6_9BACT</name>
<dbReference type="EMBL" id="JACHIO010000013">
    <property type="protein sequence ID" value="MBB5064824.1"/>
    <property type="molecule type" value="Genomic_DNA"/>
</dbReference>
<evidence type="ECO:0000259" key="2">
    <source>
        <dbReference type="Pfam" id="PF10131"/>
    </source>
</evidence>
<gene>
    <name evidence="3" type="ORF">HDF15_003186</name>
</gene>
<protein>
    <recommendedName>
        <fullName evidence="2">Membrane protein 6-pyruvoyl-tetrahydropterin synthase-related domain-containing protein</fullName>
    </recommendedName>
</protein>
<keyword evidence="1" id="KW-1133">Transmembrane helix</keyword>
<evidence type="ECO:0000313" key="4">
    <source>
        <dbReference type="Proteomes" id="UP000584867"/>
    </source>
</evidence>
<dbReference type="InterPro" id="IPR018776">
    <property type="entry name" value="Membrane_prot_PTPS-rel_domain"/>
</dbReference>
<evidence type="ECO:0000313" key="3">
    <source>
        <dbReference type="EMBL" id="MBB5064824.1"/>
    </source>
</evidence>
<feature type="domain" description="Membrane protein 6-pyruvoyl-tetrahydropterin synthase-related" evidence="2">
    <location>
        <begin position="77"/>
        <end position="408"/>
    </location>
</feature>
<evidence type="ECO:0000256" key="1">
    <source>
        <dbReference type="SAM" id="Phobius"/>
    </source>
</evidence>
<feature type="transmembrane region" description="Helical" evidence="1">
    <location>
        <begin position="334"/>
        <end position="353"/>
    </location>
</feature>
<feature type="transmembrane region" description="Helical" evidence="1">
    <location>
        <begin position="151"/>
        <end position="170"/>
    </location>
</feature>
<feature type="transmembrane region" description="Helical" evidence="1">
    <location>
        <begin position="397"/>
        <end position="414"/>
    </location>
</feature>
<feature type="transmembrane region" description="Helical" evidence="1">
    <location>
        <begin position="224"/>
        <end position="246"/>
    </location>
</feature>
<feature type="transmembrane region" description="Helical" evidence="1">
    <location>
        <begin position="190"/>
        <end position="212"/>
    </location>
</feature>
<dbReference type="RefSeq" id="WP_184257046.1">
    <property type="nucleotide sequence ID" value="NZ_JACHIO010000013.1"/>
</dbReference>
<feature type="transmembrane region" description="Helical" evidence="1">
    <location>
        <begin position="565"/>
        <end position="582"/>
    </location>
</feature>
<reference evidence="3 4" key="1">
    <citation type="submission" date="2020-08" db="EMBL/GenBank/DDBJ databases">
        <title>Genomic Encyclopedia of Type Strains, Phase IV (KMG-V): Genome sequencing to study the core and pangenomes of soil and plant-associated prokaryotes.</title>
        <authorList>
            <person name="Whitman W."/>
        </authorList>
    </citation>
    <scope>NUCLEOTIDE SEQUENCE [LARGE SCALE GENOMIC DNA]</scope>
    <source>
        <strain evidence="3 4">X5P3</strain>
    </source>
</reference>
<keyword evidence="1" id="KW-0472">Membrane</keyword>
<dbReference type="Pfam" id="PF10131">
    <property type="entry name" value="PTPS_related"/>
    <property type="match status" value="1"/>
</dbReference>
<comment type="caution">
    <text evidence="3">The sequence shown here is derived from an EMBL/GenBank/DDBJ whole genome shotgun (WGS) entry which is preliminary data.</text>
</comment>
<feature type="transmembrane region" description="Helical" evidence="1">
    <location>
        <begin position="283"/>
        <end position="308"/>
    </location>
</feature>
<organism evidence="3 4">
    <name type="scientific">Granulicella mallensis</name>
    <dbReference type="NCBI Taxonomy" id="940614"/>
    <lineage>
        <taxon>Bacteria</taxon>
        <taxon>Pseudomonadati</taxon>
        <taxon>Acidobacteriota</taxon>
        <taxon>Terriglobia</taxon>
        <taxon>Terriglobales</taxon>
        <taxon>Acidobacteriaceae</taxon>
        <taxon>Granulicella</taxon>
    </lineage>
</organism>
<proteinExistence type="predicted"/>
<keyword evidence="1" id="KW-0812">Transmembrane</keyword>
<feature type="transmembrane region" description="Helical" evidence="1">
    <location>
        <begin position="126"/>
        <end position="144"/>
    </location>
</feature>
<accession>A0A7W7ZRL6</accession>
<feature type="transmembrane region" description="Helical" evidence="1">
    <location>
        <begin position="365"/>
        <end position="385"/>
    </location>
</feature>
<dbReference type="Proteomes" id="UP000584867">
    <property type="component" value="Unassembled WGS sequence"/>
</dbReference>
<sequence>MFSAVARYANKMRRHHILLPLAALLATLPLLLHGCSCGHDFGFHLQSWLEAAQQLRHGTLYPHWAWTAAYNAGEPRFVYYPPLSWMLGALLTLLFPISATPAIYTWIAFTAAGFAMHHLARQYTSPNAALLAAALYMANPYMLFNAFERTAYAELLAAAWIPLLLLAVLRKHPTVQGIAIPVALLWLTNAPAAVMACYMLALLAAVRLIAAYRVSKKTFSPKPFPLLLTISTGTVLGLALPAFYLVPAAYERRYVQIAMAIIPNMRFEDNFLFGHTADVPHNVVLHTISLLAVVLLLLTLGTIAVLLYRAPKAGCAQEARASASHQEPGTPGPYLALLTVVIVFLLVPISTPLWRYLPDLAFLQFPWRLLTILSAVLVFAIALLLPRGDRSRKPMLIAAPVCVLALSLLGITLYRQACEATGLPSATAALFSTHHGVPPTDEYTPNEADNDVLRSNDPGYWLTPNPAAFAPGTIPNPAATDPNFSGELPVEQTVSAQAPRHLVLNLAQPETLVLNLRDFPDWRLTRNGTELPAHLQRDDGLLAIALPSGPSTIDIAWHYTLDQQLGIAISACALALLGLTFLRSRKIKDCR</sequence>
<dbReference type="AlphaFoldDB" id="A0A7W7ZRL6"/>